<dbReference type="GeneID" id="6996548"/>
<dbReference type="AlphaFoldDB" id="B6AFF7"/>
<dbReference type="EMBL" id="DS989731">
    <property type="protein sequence ID" value="EEA06948.1"/>
    <property type="molecule type" value="Genomic_DNA"/>
</dbReference>
<sequence>MFINLLNKVGALTALLFLCIYEYQIVYASEEAIPFGQAIGPIRTVSQVYMTSPWGVPSENSKWIKSLREYQLPLGFIPLARRYQRVSETAISERSRQWAEIVCWRFQSDPKYSSSPLKYTIKDFETMFQQFAHFGWNRDSCEQVLIDMGISQESSEMWCSNVEPWGHDECADLNWVDFVLAGDIEDYFQGKLELQAICRLVQLVRPSQLPTVKYRYIYEVCQQNILALRDPLTTQTVTEEDAEIICNMMDFTLSENCKQIPPKQIKKARDLAVAFGEEVYPRLLDFRVNDACKVLVAMQSSGDRSLSDNENIEFCRNEMIKILWERAEEKGDLLCPWGWDIISQFVGACQEVFKKHAKKLKDLEENAIVLTRGFFNPSQSYNTRWWKTSVIGQKLAALLAQNPILNQSIQEGILSPTQLMWATNIHEEYKNMGHSIYSLIEVINMVRRFDANEPQKSCESLLNLYLGKFIDNNENLQREQFTKAEVRAMCSALERQSIEICRKYLVSPLIGVARDVRSYFLKEMHGNSLMQLEDICLFISALNIPKLATNKHVVERRCSHAMNKFILKTVNLTFAQRYGLTSSQQSQICQRMDIWSLDKCEKLPERRRSTIFVISKKLYDLSSRYGILEYRIDEMCNALDNMGDNPPREKCQYIIVSEFFSRWSDSSNSLMQLARQLCHSLFERRTTGRELNELTKAMNLIKDFMDQKGEYAFPYEEKTYQQIMDERKKGKTKVTSYELLPSLSEGSQIEAQPGVLSTLESVEESFSPGIEDIRGQYYSKLTSVQMELLNKIISHRPEIGEKRGTVEQFAKVIYKLDQFNVLESCAGQLQDEMSYTLRAARSICATIDPLQSDSCMAAQRIDLTAAKLIHQKLATTAYTRIFINLSHICEVVNHVNILKFVNKVRLGRMNLGGPACRNAFKTIMFTRYLHSQSSQLISQLCNVIDITSNPQFNGGILKTTRERYLAFRLADSYGHKLDLLPPKKQHPISWTGIMNAIRKLHITSDEGVTKHQCSIAMKASFGKFKQFSLADSTEACCVAVNCKDFVSKSKDFPTRANYEQNELLTASEIDIQLSQNSKT</sequence>
<organism evidence="1 2">
    <name type="scientific">Cryptosporidium muris (strain RN66)</name>
    <dbReference type="NCBI Taxonomy" id="441375"/>
    <lineage>
        <taxon>Eukaryota</taxon>
        <taxon>Sar</taxon>
        <taxon>Alveolata</taxon>
        <taxon>Apicomplexa</taxon>
        <taxon>Conoidasida</taxon>
        <taxon>Coccidia</taxon>
        <taxon>Eucoccidiorida</taxon>
        <taxon>Eimeriorina</taxon>
        <taxon>Cryptosporidiidae</taxon>
        <taxon>Cryptosporidium</taxon>
    </lineage>
</organism>
<dbReference type="Proteomes" id="UP000001460">
    <property type="component" value="Unassembled WGS sequence"/>
</dbReference>
<evidence type="ECO:0000313" key="1">
    <source>
        <dbReference type="EMBL" id="EEA06948.1"/>
    </source>
</evidence>
<dbReference type="VEuPathDB" id="CryptoDB:CMU_033330"/>
<gene>
    <name evidence="1" type="ORF">CMU_033330</name>
</gene>
<proteinExistence type="predicted"/>
<dbReference type="OMA" id="ADSTEAC"/>
<dbReference type="OrthoDB" id="336758at2759"/>
<protein>
    <submittedName>
        <fullName evidence="1">Uncharacterized protein</fullName>
    </submittedName>
</protein>
<name>B6AFF7_CRYMR</name>
<accession>B6AFF7</accession>
<evidence type="ECO:0000313" key="2">
    <source>
        <dbReference type="Proteomes" id="UP000001460"/>
    </source>
</evidence>
<keyword evidence="2" id="KW-1185">Reference proteome</keyword>
<reference evidence="1" key="1">
    <citation type="submission" date="2008-06" db="EMBL/GenBank/DDBJ databases">
        <authorList>
            <person name="Lorenzi H."/>
            <person name="Inman J."/>
            <person name="Miller J."/>
            <person name="Schobel S."/>
            <person name="Amedeo P."/>
            <person name="Caler E.V."/>
            <person name="da Silva J."/>
        </authorList>
    </citation>
    <scope>NUCLEOTIDE SEQUENCE [LARGE SCALE GENOMIC DNA]</scope>
    <source>
        <strain evidence="1">RN66</strain>
    </source>
</reference>
<dbReference type="RefSeq" id="XP_002141297.1">
    <property type="nucleotide sequence ID" value="XM_002141261.1"/>
</dbReference>